<dbReference type="STRING" id="2045.KR76_25635"/>
<feature type="region of interest" description="Disordered" evidence="5">
    <location>
        <begin position="329"/>
        <end position="364"/>
    </location>
</feature>
<dbReference type="Proteomes" id="UP000449906">
    <property type="component" value="Unassembled WGS sequence"/>
</dbReference>
<dbReference type="Pfam" id="PF00005">
    <property type="entry name" value="ABC_tran"/>
    <property type="match status" value="1"/>
</dbReference>
<feature type="region of interest" description="Disordered" evidence="5">
    <location>
        <begin position="1"/>
        <end position="20"/>
    </location>
</feature>
<dbReference type="PROSITE" id="PS50893">
    <property type="entry name" value="ABC_TRANSPORTER_2"/>
    <property type="match status" value="1"/>
</dbReference>
<dbReference type="SUPFAM" id="SSF52540">
    <property type="entry name" value="P-loop containing nucleoside triphosphate hydrolases"/>
    <property type="match status" value="1"/>
</dbReference>
<evidence type="ECO:0000256" key="5">
    <source>
        <dbReference type="SAM" id="MobiDB-lite"/>
    </source>
</evidence>
<keyword evidence="2" id="KW-0813">Transport</keyword>
<evidence type="ECO:0000313" key="9">
    <source>
        <dbReference type="Proteomes" id="UP000030300"/>
    </source>
</evidence>
<dbReference type="HOGENOM" id="CLU_000604_1_23_11"/>
<evidence type="ECO:0000313" key="7">
    <source>
        <dbReference type="EMBL" id="AJR18810.1"/>
    </source>
</evidence>
<dbReference type="EMBL" id="CP009896">
    <property type="protein sequence ID" value="AJR18810.1"/>
    <property type="molecule type" value="Genomic_DNA"/>
</dbReference>
<dbReference type="InterPro" id="IPR050319">
    <property type="entry name" value="ABC_transp_ATP-bind"/>
</dbReference>
<dbReference type="AlphaFoldDB" id="A0A0C5XBX2"/>
<dbReference type="SMART" id="SM00382">
    <property type="entry name" value="AAA"/>
    <property type="match status" value="1"/>
</dbReference>
<proteinExistence type="inferred from homology"/>
<dbReference type="OrthoDB" id="8036461at2"/>
<dbReference type="GO" id="GO:0016887">
    <property type="term" value="F:ATP hydrolysis activity"/>
    <property type="evidence" value="ECO:0007669"/>
    <property type="project" value="InterPro"/>
</dbReference>
<evidence type="ECO:0000313" key="10">
    <source>
        <dbReference type="Proteomes" id="UP000449906"/>
    </source>
</evidence>
<dbReference type="NCBIfam" id="TIGR01727">
    <property type="entry name" value="oligo_HPY"/>
    <property type="match status" value="1"/>
</dbReference>
<sequence>MSTTHPTRAPHDVRLAASLPPTPAPLLRVRGLSVSYTPPRKGTHLGTGAALRDADLEVRPGEIVGIVGETGSGKTTLARATVGLVAPAAGEIEFAGEDIGGLRRRARRAFRRSGQVQLVFQDPLRSLDPDLTVTELVREPLDIAGTLSRAERGQRVAESLRLVGLDPEAVADRRPRQLSGGQRQRVSLARAISTRPRLLFCDEPVSALDVSNRNLILNLLDQLRTELDLAVVIIAHDLSSLAGIADRVAVFYRGRIVEQGPIRAVLEEPAHPYTALLTASAPTIALGHEDRLTPDRLRPDPDRPAWPADLGCVFAHRCPFAHDACAEQPRSAPLPHAPQRQSACHDAVVWRERLDPPHPQKESA</sequence>
<dbReference type="InterPro" id="IPR003439">
    <property type="entry name" value="ABC_transporter-like_ATP-bd"/>
</dbReference>
<evidence type="ECO:0000313" key="8">
    <source>
        <dbReference type="EMBL" id="KAB2812731.1"/>
    </source>
</evidence>
<gene>
    <name evidence="8" type="ORF">F9L07_13380</name>
    <name evidence="7" type="ORF">KR76_25635</name>
</gene>
<dbReference type="InterPro" id="IPR027417">
    <property type="entry name" value="P-loop_NTPase"/>
</dbReference>
<evidence type="ECO:0000256" key="1">
    <source>
        <dbReference type="ARBA" id="ARBA00005417"/>
    </source>
</evidence>
<dbReference type="PROSITE" id="PS00211">
    <property type="entry name" value="ABC_TRANSPORTER_1"/>
    <property type="match status" value="1"/>
</dbReference>
<accession>A0A0C5XBX2</accession>
<feature type="compositionally biased region" description="Basic and acidic residues" evidence="5">
    <location>
        <begin position="348"/>
        <end position="364"/>
    </location>
</feature>
<feature type="domain" description="ABC transporter" evidence="6">
    <location>
        <begin position="29"/>
        <end position="278"/>
    </location>
</feature>
<dbReference type="GO" id="GO:0005524">
    <property type="term" value="F:ATP binding"/>
    <property type="evidence" value="ECO:0007669"/>
    <property type="project" value="UniProtKB-KW"/>
</dbReference>
<dbReference type="Gene3D" id="3.40.50.300">
    <property type="entry name" value="P-loop containing nucleotide triphosphate hydrolases"/>
    <property type="match status" value="1"/>
</dbReference>
<keyword evidence="3" id="KW-0547">Nucleotide-binding</keyword>
<reference evidence="8 10" key="2">
    <citation type="submission" date="2019-09" db="EMBL/GenBank/DDBJ databases">
        <title>Pimelobacter sp. isolated from Paulinella.</title>
        <authorList>
            <person name="Jeong S.E."/>
        </authorList>
    </citation>
    <scope>NUCLEOTIDE SEQUENCE [LARGE SCALE GENOMIC DNA]</scope>
    <source>
        <strain evidence="8 10">Pch-N</strain>
    </source>
</reference>
<comment type="similarity">
    <text evidence="1">Belongs to the ABC transporter superfamily.</text>
</comment>
<dbReference type="KEGG" id="psim:KR76_25635"/>
<dbReference type="InterPro" id="IPR013563">
    <property type="entry name" value="Oligopep_ABC_C"/>
</dbReference>
<evidence type="ECO:0000256" key="4">
    <source>
        <dbReference type="ARBA" id="ARBA00022840"/>
    </source>
</evidence>
<dbReference type="GO" id="GO:0015833">
    <property type="term" value="P:peptide transport"/>
    <property type="evidence" value="ECO:0007669"/>
    <property type="project" value="InterPro"/>
</dbReference>
<dbReference type="RefSeq" id="WP_082003840.1">
    <property type="nucleotide sequence ID" value="NZ_BJMC01000021.1"/>
</dbReference>
<evidence type="ECO:0000256" key="3">
    <source>
        <dbReference type="ARBA" id="ARBA00022741"/>
    </source>
</evidence>
<dbReference type="PANTHER" id="PTHR43776">
    <property type="entry name" value="TRANSPORT ATP-BINDING PROTEIN"/>
    <property type="match status" value="1"/>
</dbReference>
<protein>
    <submittedName>
        <fullName evidence="8">ABC transporter ATP-binding protein</fullName>
    </submittedName>
    <submittedName>
        <fullName evidence="7">Oligopeptide transport ATP-binding protein OppF</fullName>
    </submittedName>
</protein>
<keyword evidence="9" id="KW-1185">Reference proteome</keyword>
<keyword evidence="4 7" id="KW-0067">ATP-binding</keyword>
<dbReference type="Proteomes" id="UP000030300">
    <property type="component" value="Chromosome"/>
</dbReference>
<organism evidence="7 9">
    <name type="scientific">Nocardioides simplex</name>
    <name type="common">Arthrobacter simplex</name>
    <dbReference type="NCBI Taxonomy" id="2045"/>
    <lineage>
        <taxon>Bacteria</taxon>
        <taxon>Bacillati</taxon>
        <taxon>Actinomycetota</taxon>
        <taxon>Actinomycetes</taxon>
        <taxon>Propionibacteriales</taxon>
        <taxon>Nocardioidaceae</taxon>
        <taxon>Pimelobacter</taxon>
    </lineage>
</organism>
<evidence type="ECO:0000256" key="2">
    <source>
        <dbReference type="ARBA" id="ARBA00022448"/>
    </source>
</evidence>
<dbReference type="CDD" id="cd03257">
    <property type="entry name" value="ABC_NikE_OppD_transporters"/>
    <property type="match status" value="1"/>
</dbReference>
<name>A0A0C5XBX2_NOCSI</name>
<dbReference type="InterPro" id="IPR017871">
    <property type="entry name" value="ABC_transporter-like_CS"/>
</dbReference>
<reference evidence="7 9" key="1">
    <citation type="journal article" date="2015" name="Genome Announc.">
        <title>Complete Genome Sequence of Steroid-Transforming Nocardioides simplex VKM Ac-2033D.</title>
        <authorList>
            <person name="Shtratnikova V.Y."/>
            <person name="Schelkunov M.I."/>
            <person name="Pekov Y.A."/>
            <person name="Fokina V.V."/>
            <person name="Logacheva M.D."/>
            <person name="Sokolov S.L."/>
            <person name="Bragin E.Y."/>
            <person name="Ashapkin V.V."/>
            <person name="Donova M.V."/>
        </authorList>
    </citation>
    <scope>NUCLEOTIDE SEQUENCE [LARGE SCALE GENOMIC DNA]</scope>
    <source>
        <strain evidence="7 9">VKM Ac-2033D</strain>
    </source>
</reference>
<dbReference type="PANTHER" id="PTHR43776:SF7">
    <property type="entry name" value="D,D-DIPEPTIDE TRANSPORT ATP-BINDING PROTEIN DDPF-RELATED"/>
    <property type="match status" value="1"/>
</dbReference>
<dbReference type="InterPro" id="IPR003593">
    <property type="entry name" value="AAA+_ATPase"/>
</dbReference>
<dbReference type="Pfam" id="PF08352">
    <property type="entry name" value="oligo_HPY"/>
    <property type="match status" value="1"/>
</dbReference>
<dbReference type="EMBL" id="WBVM01000001">
    <property type="protein sequence ID" value="KAB2812731.1"/>
    <property type="molecule type" value="Genomic_DNA"/>
</dbReference>
<evidence type="ECO:0000259" key="6">
    <source>
        <dbReference type="PROSITE" id="PS50893"/>
    </source>
</evidence>
<dbReference type="GeneID" id="96612132"/>
<dbReference type="GO" id="GO:0055085">
    <property type="term" value="P:transmembrane transport"/>
    <property type="evidence" value="ECO:0007669"/>
    <property type="project" value="UniProtKB-ARBA"/>
</dbReference>